<dbReference type="PANTHER" id="PTHR34299">
    <property type="entry name" value="DIACYLGLYCEROL KINASE"/>
    <property type="match status" value="1"/>
</dbReference>
<dbReference type="RefSeq" id="WP_076758394.1">
    <property type="nucleotide sequence ID" value="NZ_FTPL01000002.1"/>
</dbReference>
<evidence type="ECO:0000256" key="10">
    <source>
        <dbReference type="ARBA" id="ARBA00022989"/>
    </source>
</evidence>
<feature type="binding site" evidence="18">
    <location>
        <position position="24"/>
    </location>
    <ligand>
        <name>a divalent metal cation</name>
        <dbReference type="ChEBI" id="CHEBI:60240"/>
    </ligand>
</feature>
<keyword evidence="13" id="KW-0594">Phospholipid biosynthesis</keyword>
<feature type="active site" description="Proton acceptor" evidence="15">
    <location>
        <position position="65"/>
    </location>
</feature>
<dbReference type="OrthoDB" id="9789934at2"/>
<accession>A0A1U7PPH1</accession>
<dbReference type="Proteomes" id="UP000187550">
    <property type="component" value="Unassembled WGS sequence"/>
</dbReference>
<evidence type="ECO:0000256" key="14">
    <source>
        <dbReference type="ARBA" id="ARBA00023264"/>
    </source>
</evidence>
<feature type="binding site" evidence="17">
    <location>
        <begin position="81"/>
        <end position="83"/>
    </location>
    <ligand>
        <name>ATP</name>
        <dbReference type="ChEBI" id="CHEBI:30616"/>
    </ligand>
</feature>
<evidence type="ECO:0000256" key="8">
    <source>
        <dbReference type="ARBA" id="ARBA00022777"/>
    </source>
</evidence>
<dbReference type="Pfam" id="PF01219">
    <property type="entry name" value="DAGK_prokar"/>
    <property type="match status" value="1"/>
</dbReference>
<evidence type="ECO:0000256" key="2">
    <source>
        <dbReference type="ARBA" id="ARBA00005967"/>
    </source>
</evidence>
<keyword evidence="4" id="KW-0444">Lipid biosynthesis</keyword>
<evidence type="ECO:0000256" key="19">
    <source>
        <dbReference type="SAM" id="Phobius"/>
    </source>
</evidence>
<sequence length="121" mass="13340">MDVRKLFRSFRYAGKGFVQTVRAEQNFRFHLLSGAAVLFAGWLTGLSKAEWMIILLLIAGMLSLELVNTAVERVVDKASPEPHPLAGQAKDAAAAAVLVFATSSAVIGFMIFLPKWWNLFN</sequence>
<dbReference type="InterPro" id="IPR033717">
    <property type="entry name" value="UDPK"/>
</dbReference>
<feature type="binding site" evidence="17">
    <location>
        <position position="72"/>
    </location>
    <ligand>
        <name>ATP</name>
        <dbReference type="ChEBI" id="CHEBI:30616"/>
    </ligand>
</feature>
<keyword evidence="12 19" id="KW-0472">Membrane</keyword>
<evidence type="ECO:0000313" key="21">
    <source>
        <dbReference type="Proteomes" id="UP000187550"/>
    </source>
</evidence>
<dbReference type="CDD" id="cd14265">
    <property type="entry name" value="UDPK_IM_like"/>
    <property type="match status" value="1"/>
</dbReference>
<feature type="transmembrane region" description="Helical" evidence="19">
    <location>
        <begin position="27"/>
        <end position="45"/>
    </location>
</feature>
<evidence type="ECO:0000256" key="6">
    <source>
        <dbReference type="ARBA" id="ARBA00022692"/>
    </source>
</evidence>
<feature type="binding site" evidence="17">
    <location>
        <position position="12"/>
    </location>
    <ligand>
        <name>ATP</name>
        <dbReference type="ChEBI" id="CHEBI:30616"/>
    </ligand>
</feature>
<comment type="similarity">
    <text evidence="2">Belongs to the bacterial diacylglycerol kinase family.</text>
</comment>
<evidence type="ECO:0000256" key="18">
    <source>
        <dbReference type="PIRSR" id="PIRSR600829-4"/>
    </source>
</evidence>
<keyword evidence="9 17" id="KW-0067">ATP-binding</keyword>
<protein>
    <submittedName>
        <fullName evidence="20">Undecaprenol kinase</fullName>
    </submittedName>
</protein>
<proteinExistence type="inferred from homology"/>
<evidence type="ECO:0000256" key="4">
    <source>
        <dbReference type="ARBA" id="ARBA00022516"/>
    </source>
</evidence>
<dbReference type="PANTHER" id="PTHR34299:SF1">
    <property type="entry name" value="DIACYLGLYCEROL KINASE"/>
    <property type="match status" value="1"/>
</dbReference>
<dbReference type="GO" id="GO:0046872">
    <property type="term" value="F:metal ion binding"/>
    <property type="evidence" value="ECO:0007669"/>
    <property type="project" value="UniProtKB-KW"/>
</dbReference>
<keyword evidence="3" id="KW-1003">Cell membrane</keyword>
<evidence type="ECO:0000256" key="1">
    <source>
        <dbReference type="ARBA" id="ARBA00004651"/>
    </source>
</evidence>
<keyword evidence="18" id="KW-0479">Metal-binding</keyword>
<evidence type="ECO:0000256" key="15">
    <source>
        <dbReference type="PIRSR" id="PIRSR600829-1"/>
    </source>
</evidence>
<comment type="subcellular location">
    <subcellularLocation>
        <location evidence="1">Cell membrane</location>
        <topology evidence="1">Multi-pass membrane protein</topology>
    </subcellularLocation>
</comment>
<evidence type="ECO:0000256" key="3">
    <source>
        <dbReference type="ARBA" id="ARBA00022475"/>
    </source>
</evidence>
<organism evidence="20 21">
    <name type="scientific">Edaphobacillus lindanitolerans</name>
    <dbReference type="NCBI Taxonomy" id="550447"/>
    <lineage>
        <taxon>Bacteria</taxon>
        <taxon>Bacillati</taxon>
        <taxon>Bacillota</taxon>
        <taxon>Bacilli</taxon>
        <taxon>Bacillales</taxon>
        <taxon>Bacillaceae</taxon>
        <taxon>Edaphobacillus</taxon>
    </lineage>
</organism>
<keyword evidence="6 19" id="KW-0812">Transmembrane</keyword>
<comment type="cofactor">
    <cofactor evidence="18">
        <name>Mg(2+)</name>
        <dbReference type="ChEBI" id="CHEBI:18420"/>
    </cofactor>
    <text evidence="18">Mn(2+), Zn(2+), Cd(2+) and Co(2+) support activity to lesser extents.</text>
</comment>
<keyword evidence="5" id="KW-0808">Transferase</keyword>
<dbReference type="InterPro" id="IPR036945">
    <property type="entry name" value="DAGK_sf"/>
</dbReference>
<keyword evidence="21" id="KW-1185">Reference proteome</keyword>
<evidence type="ECO:0000256" key="13">
    <source>
        <dbReference type="ARBA" id="ARBA00023209"/>
    </source>
</evidence>
<feature type="transmembrane region" description="Helical" evidence="19">
    <location>
        <begin position="51"/>
        <end position="71"/>
    </location>
</feature>
<dbReference type="InterPro" id="IPR000829">
    <property type="entry name" value="DAGK"/>
</dbReference>
<feature type="binding site" evidence="17">
    <location>
        <position position="24"/>
    </location>
    <ligand>
        <name>ATP</name>
        <dbReference type="ChEBI" id="CHEBI:30616"/>
    </ligand>
</feature>
<evidence type="ECO:0000256" key="16">
    <source>
        <dbReference type="PIRSR" id="PIRSR600829-2"/>
    </source>
</evidence>
<keyword evidence="18" id="KW-0460">Magnesium</keyword>
<dbReference type="AlphaFoldDB" id="A0A1U7PPH1"/>
<dbReference type="GO" id="GO:0005886">
    <property type="term" value="C:plasma membrane"/>
    <property type="evidence" value="ECO:0007669"/>
    <property type="project" value="UniProtKB-SubCell"/>
</dbReference>
<dbReference type="GO" id="GO:0005524">
    <property type="term" value="F:ATP binding"/>
    <property type="evidence" value="ECO:0007669"/>
    <property type="project" value="UniProtKB-KW"/>
</dbReference>
<feature type="binding site" evidence="17">
    <location>
        <begin position="90"/>
        <end position="91"/>
    </location>
    <ligand>
        <name>ATP</name>
        <dbReference type="ChEBI" id="CHEBI:30616"/>
    </ligand>
</feature>
<evidence type="ECO:0000256" key="17">
    <source>
        <dbReference type="PIRSR" id="PIRSR600829-3"/>
    </source>
</evidence>
<name>A0A1U7PPH1_9BACI</name>
<feature type="binding site" evidence="16">
    <location>
        <position position="65"/>
    </location>
    <ligand>
        <name>substrate</name>
    </ligand>
</feature>
<keyword evidence="7 17" id="KW-0547">Nucleotide-binding</keyword>
<evidence type="ECO:0000256" key="5">
    <source>
        <dbReference type="ARBA" id="ARBA00022679"/>
    </source>
</evidence>
<feature type="binding site" evidence="18">
    <location>
        <position position="72"/>
    </location>
    <ligand>
        <name>a divalent metal cation</name>
        <dbReference type="ChEBI" id="CHEBI:60240"/>
    </ligand>
</feature>
<dbReference type="Gene3D" id="1.10.287.3610">
    <property type="match status" value="1"/>
</dbReference>
<evidence type="ECO:0000256" key="9">
    <source>
        <dbReference type="ARBA" id="ARBA00022840"/>
    </source>
</evidence>
<evidence type="ECO:0000256" key="11">
    <source>
        <dbReference type="ARBA" id="ARBA00023098"/>
    </source>
</evidence>
<dbReference type="GO" id="GO:0008654">
    <property type="term" value="P:phospholipid biosynthetic process"/>
    <property type="evidence" value="ECO:0007669"/>
    <property type="project" value="UniProtKB-KW"/>
</dbReference>
<dbReference type="STRING" id="550447.SAMN05428946_1495"/>
<evidence type="ECO:0000256" key="12">
    <source>
        <dbReference type="ARBA" id="ARBA00023136"/>
    </source>
</evidence>
<keyword evidence="8 20" id="KW-0418">Kinase</keyword>
<dbReference type="EMBL" id="FTPL01000002">
    <property type="protein sequence ID" value="SIT82309.1"/>
    <property type="molecule type" value="Genomic_DNA"/>
</dbReference>
<feature type="transmembrane region" description="Helical" evidence="19">
    <location>
        <begin position="92"/>
        <end position="113"/>
    </location>
</feature>
<evidence type="ECO:0000256" key="7">
    <source>
        <dbReference type="ARBA" id="ARBA00022741"/>
    </source>
</evidence>
<evidence type="ECO:0000313" key="20">
    <source>
        <dbReference type="EMBL" id="SIT82309.1"/>
    </source>
</evidence>
<gene>
    <name evidence="20" type="ORF">SAMN05428946_1495</name>
</gene>
<dbReference type="GO" id="GO:0016301">
    <property type="term" value="F:kinase activity"/>
    <property type="evidence" value="ECO:0007669"/>
    <property type="project" value="UniProtKB-KW"/>
</dbReference>
<dbReference type="PROSITE" id="PS01069">
    <property type="entry name" value="DAGK_PROKAR"/>
    <property type="match status" value="1"/>
</dbReference>
<keyword evidence="11" id="KW-0443">Lipid metabolism</keyword>
<keyword evidence="10 19" id="KW-1133">Transmembrane helix</keyword>
<keyword evidence="14" id="KW-1208">Phospholipid metabolism</keyword>
<reference evidence="21" key="1">
    <citation type="submission" date="2017-01" db="EMBL/GenBank/DDBJ databases">
        <authorList>
            <person name="Varghese N."/>
            <person name="Submissions S."/>
        </authorList>
    </citation>
    <scope>NUCLEOTIDE SEQUENCE [LARGE SCALE GENOMIC DNA]</scope>
    <source>
        <strain evidence="21">MNA4</strain>
    </source>
</reference>